<keyword evidence="2" id="KW-1185">Reference proteome</keyword>
<proteinExistence type="predicted"/>
<dbReference type="EMBL" id="JAVRBG010000002">
    <property type="protein sequence ID" value="MDT0293423.1"/>
    <property type="molecule type" value="Genomic_DNA"/>
</dbReference>
<evidence type="ECO:0008006" key="3">
    <source>
        <dbReference type="Google" id="ProtNLM"/>
    </source>
</evidence>
<sequence>MKYILSTLLIFSSCYFGFSQVGINTIDPDTSAALDIVAKDSGILIPRMTSIEREAIAEPAKSLMVFDTDENAYYYNAGDATTANWTPFLSKDAQRDNYVIVKSVEDFPNGGQDGATITLDENTLYEVNGTVTTNQSIDVNGAYLIGKDTNEDILNYTGSSSLFIGSATASFRNITFNNSGTGNLFNLAASPTNSLIAQSVVVNGFSSVGTVSSYGLVFFNVVQYIGNSDGITYTDIGNLLLNNMGWQASNTGTYETFTGSFGFIQKASGFTTVSAGAVGLDVSANPSVGTGTLFGTVFAGGGTYVAPYTAGAEIYEGFNFSNNWTVNSPGIKSESDNLATGTIYIQRNSTNNNPTFSIATRAPIEGITDASNLFRMSSTANGLNDNVLQYNGNKTRTFTVTGSLSYQATQTTTNLNSTIHAFYLRRYDSNGATIDIPLGTEVYEEVNNNSVRAVPIAGTIVLDPGDYVRVFGQVISGNRSTIRAYSLSLSLD</sequence>
<comment type="caution">
    <text evidence="1">The sequence shown here is derived from an EMBL/GenBank/DDBJ whole genome shotgun (WGS) entry which is preliminary data.</text>
</comment>
<protein>
    <recommendedName>
        <fullName evidence="3">Cell wall anchor protein</fullName>
    </recommendedName>
</protein>
<organism evidence="1 2">
    <name type="scientific">Mesonia ostreae</name>
    <dbReference type="NCBI Taxonomy" id="861110"/>
    <lineage>
        <taxon>Bacteria</taxon>
        <taxon>Pseudomonadati</taxon>
        <taxon>Bacteroidota</taxon>
        <taxon>Flavobacteriia</taxon>
        <taxon>Flavobacteriales</taxon>
        <taxon>Flavobacteriaceae</taxon>
        <taxon>Mesonia</taxon>
    </lineage>
</organism>
<reference evidence="2" key="1">
    <citation type="submission" date="2023-07" db="EMBL/GenBank/DDBJ databases">
        <title>Isolating and identifying novel microbial strains from the Mariana Trench.</title>
        <authorList>
            <person name="Fu H."/>
        </authorList>
    </citation>
    <scope>NUCLEOTIDE SEQUENCE [LARGE SCALE GENOMIC DNA]</scope>
    <source>
        <strain evidence="2">T-y2</strain>
    </source>
</reference>
<evidence type="ECO:0000313" key="2">
    <source>
        <dbReference type="Proteomes" id="UP001182991"/>
    </source>
</evidence>
<dbReference type="Proteomes" id="UP001182991">
    <property type="component" value="Unassembled WGS sequence"/>
</dbReference>
<evidence type="ECO:0000313" key="1">
    <source>
        <dbReference type="EMBL" id="MDT0293423.1"/>
    </source>
</evidence>
<gene>
    <name evidence="1" type="ORF">RLT85_02120</name>
</gene>
<name>A0ABU2KFI7_9FLAO</name>
<dbReference type="RefSeq" id="WP_311400400.1">
    <property type="nucleotide sequence ID" value="NZ_JAVRBG010000002.1"/>
</dbReference>
<accession>A0ABU2KFI7</accession>